<dbReference type="PANTHER" id="PTHR31569:SF4">
    <property type="entry name" value="SWIM-TYPE DOMAIN-CONTAINING PROTEIN"/>
    <property type="match status" value="1"/>
</dbReference>
<dbReference type="AlphaFoldDB" id="A0AAD2H0X1"/>
<protein>
    <recommendedName>
        <fullName evidence="3">SWIM-type domain-containing protein</fullName>
    </recommendedName>
</protein>
<dbReference type="InterPro" id="IPR052579">
    <property type="entry name" value="Zinc_finger_SWIM"/>
</dbReference>
<sequence>MSSNGSDPVVKCSRCKYTGPQSSFPRLANFTYTKHCHDCAKIRKGRGKKNTATTDTSERVRDTRGKDTSGEPMPQLSLAQCLSLLEKHRSDAFELHAQVNIGKLAIPEGKGRTAKTLASAFARSAWDSTGYRWNLRMHRPLTSDSATINSEFYCAQLEGEQTDNKLHEDESKQRARVKMTRYHCNGWLNVTINERKMDEAVIRVSHHIPHPLYNDISIPTEAKKIIETSHNSTPTKIYEALIKQFPAIKITEKQVYRHWSDINKANWRKKDDQVASAAALLAEYDGLAVDVIEIKPEDGLSTIAFSFRDIINDFGVDTQSIAMDSTWKTNAAGYELYAIVAEANGTALPLAFVFTTSSGNLAEGAKTRMLEQVLQAVGKKCPNICFVHSDKDLSEINAAQSVFPDAKHQLCMWHGPRYVKERLAENKLPAHYDPRKAHQRFSFIDPTWAPGVMRRVFDDSEDESDPEDDDNGPKSYTSLPPLFILVQDGVRRPVYPNPPKPQKADLGEFCPAEFRELTLDLYTIHGRLHPEIPINDTDEPYLSADDLYKSAVYDMYFHCWDNDLVQVWAYMWNRWYSPSQWVLWARAPEAAIPRIHTTMIVESLWKHIKHRDLSDFNRPRLDLVTYIIIQNLLPRVQRNLEDLQQSRRMGRGPSLVGWQKDFRMAWTELSKSDSQHRIDRAADWVQNAKNANDREHRLARIAANAGRTAGNYITDLQKWVCSCPAFLYSRFMLCKHLVHYTNEALDNKPLKDLAMFANLRRNHLPPYYRIPGIHGDESAVDSDGPEDMPEIHILGRGISRSQSVSSMARSSVMDSENEVDDFLTTTVSARNSDMEMDEDGSEEFDINSETRDSADRQIRALASDDEDGSNDRVYLSEAELKSIKRNINAVYDTISQTTGMAAPLAKALLPKVNALDKIGKQIRENKRRRKMPRTYKDSTNITLTLD</sequence>
<gene>
    <name evidence="4" type="ORF">MYCIT1_LOCUS10773</name>
</gene>
<dbReference type="EMBL" id="CAVNYO010000136">
    <property type="protein sequence ID" value="CAK5267884.1"/>
    <property type="molecule type" value="Genomic_DNA"/>
</dbReference>
<dbReference type="GO" id="GO:0008270">
    <property type="term" value="F:zinc ion binding"/>
    <property type="evidence" value="ECO:0007669"/>
    <property type="project" value="UniProtKB-KW"/>
</dbReference>
<evidence type="ECO:0000313" key="4">
    <source>
        <dbReference type="EMBL" id="CAK5267884.1"/>
    </source>
</evidence>
<dbReference type="InterPro" id="IPR018289">
    <property type="entry name" value="MULE_transposase_dom"/>
</dbReference>
<keyword evidence="1" id="KW-0863">Zinc-finger</keyword>
<dbReference type="Proteomes" id="UP001295794">
    <property type="component" value="Unassembled WGS sequence"/>
</dbReference>
<reference evidence="4" key="1">
    <citation type="submission" date="2023-11" db="EMBL/GenBank/DDBJ databases">
        <authorList>
            <person name="De Vega J J."/>
            <person name="De Vega J J."/>
        </authorList>
    </citation>
    <scope>NUCLEOTIDE SEQUENCE</scope>
</reference>
<proteinExistence type="predicted"/>
<evidence type="ECO:0000256" key="1">
    <source>
        <dbReference type="PROSITE-ProRule" id="PRU00325"/>
    </source>
</evidence>
<feature type="domain" description="SWIM-type" evidence="3">
    <location>
        <begin position="712"/>
        <end position="745"/>
    </location>
</feature>
<keyword evidence="1" id="KW-0479">Metal-binding</keyword>
<feature type="compositionally biased region" description="Acidic residues" evidence="2">
    <location>
        <begin position="834"/>
        <end position="846"/>
    </location>
</feature>
<dbReference type="PROSITE" id="PS50966">
    <property type="entry name" value="ZF_SWIM"/>
    <property type="match status" value="1"/>
</dbReference>
<keyword evidence="1" id="KW-0862">Zinc</keyword>
<evidence type="ECO:0000259" key="3">
    <source>
        <dbReference type="PROSITE" id="PS50966"/>
    </source>
</evidence>
<feature type="region of interest" description="Disordered" evidence="2">
    <location>
        <begin position="45"/>
        <end position="73"/>
    </location>
</feature>
<feature type="region of interest" description="Disordered" evidence="2">
    <location>
        <begin position="831"/>
        <end position="853"/>
    </location>
</feature>
<dbReference type="PANTHER" id="PTHR31569">
    <property type="entry name" value="SWIM-TYPE DOMAIN-CONTAINING PROTEIN"/>
    <property type="match status" value="1"/>
</dbReference>
<comment type="caution">
    <text evidence="4">The sequence shown here is derived from an EMBL/GenBank/DDBJ whole genome shotgun (WGS) entry which is preliminary data.</text>
</comment>
<keyword evidence="5" id="KW-1185">Reference proteome</keyword>
<feature type="region of interest" description="Disordered" evidence="2">
    <location>
        <begin position="459"/>
        <end position="479"/>
    </location>
</feature>
<dbReference type="Pfam" id="PF10551">
    <property type="entry name" value="MULE"/>
    <property type="match status" value="1"/>
</dbReference>
<evidence type="ECO:0000313" key="5">
    <source>
        <dbReference type="Proteomes" id="UP001295794"/>
    </source>
</evidence>
<accession>A0AAD2H0X1</accession>
<feature type="compositionally biased region" description="Acidic residues" evidence="2">
    <location>
        <begin position="459"/>
        <end position="470"/>
    </location>
</feature>
<feature type="compositionally biased region" description="Basic and acidic residues" evidence="2">
    <location>
        <begin position="56"/>
        <end position="69"/>
    </location>
</feature>
<organism evidence="4 5">
    <name type="scientific">Mycena citricolor</name>
    <dbReference type="NCBI Taxonomy" id="2018698"/>
    <lineage>
        <taxon>Eukaryota</taxon>
        <taxon>Fungi</taxon>
        <taxon>Dikarya</taxon>
        <taxon>Basidiomycota</taxon>
        <taxon>Agaricomycotina</taxon>
        <taxon>Agaricomycetes</taxon>
        <taxon>Agaricomycetidae</taxon>
        <taxon>Agaricales</taxon>
        <taxon>Marasmiineae</taxon>
        <taxon>Mycenaceae</taxon>
        <taxon>Mycena</taxon>
    </lineage>
</organism>
<name>A0AAD2H0X1_9AGAR</name>
<evidence type="ECO:0000256" key="2">
    <source>
        <dbReference type="SAM" id="MobiDB-lite"/>
    </source>
</evidence>
<dbReference type="InterPro" id="IPR007527">
    <property type="entry name" value="Znf_SWIM"/>
</dbReference>